<dbReference type="Gene3D" id="2.30.36.70">
    <property type="entry name" value="Actin, Chain A, domain 2"/>
    <property type="match status" value="1"/>
</dbReference>
<feature type="compositionally biased region" description="Basic and acidic residues" evidence="7">
    <location>
        <begin position="147"/>
        <end position="163"/>
    </location>
</feature>
<sequence>MCDEEETTALVCDNGSGLVKAGFAGDDAPRAVFPSIVGRPRHQGVMVGMGQKDSYVGDEAQSKRGILTLKYPIEHGIITNWDDMEKIWHHTFYNELRVAPEEHPVLLTEAPLNPKANREKMTQNMLIDNVDTSQQKSAGLLMVHTTDGARSEENSLSEGDRDGAVSPDSTPSELRDPNQPNTSKMSSPNPHNSHSMGPGPRGSKTMITVTSVDEPVKLPFGIPPPPCVPSVDIDDDFFADPLPPPLEFANSFDIPEDQKGAIAELLKQHRNAGRAPSSLAPFYPHHGNTPSHPDQTMIKRPAVLTNCMPPSFTPNALESYEPISDSGIDVEPDSRSSGDPQMETTSTVSTVSSISTLSSDGGEMLDNTCTVYADGQAFLVDRTSKPKNRQPAANKSNALYKDPALMDREENLRTFGTPSSVPPPPPGACVHSEPPRTPTQRTSKLWGDPPGSNPYDMQNKDKTPKPGDGIDSSSSGCRTVFGSR</sequence>
<dbReference type="PANTHER" id="PTHR11937">
    <property type="entry name" value="ACTIN"/>
    <property type="match status" value="1"/>
</dbReference>
<dbReference type="GO" id="GO:0005524">
    <property type="term" value="F:ATP binding"/>
    <property type="evidence" value="ECO:0007669"/>
    <property type="project" value="UniProtKB-KW"/>
</dbReference>
<keyword evidence="9" id="KW-1185">Reference proteome</keyword>
<evidence type="ECO:0000256" key="4">
    <source>
        <dbReference type="ARBA" id="ARBA00023097"/>
    </source>
</evidence>
<keyword evidence="2" id="KW-0547">Nucleotide-binding</keyword>
<name>A0A8C7SBA6_ONCMY</name>
<dbReference type="PROSITE" id="PS00406">
    <property type="entry name" value="ACTINS_1"/>
    <property type="match status" value="1"/>
</dbReference>
<dbReference type="FunFam" id="3.30.420.40:FF:000291">
    <property type="entry name" value="Actin, alpha skeletal muscle"/>
    <property type="match status" value="1"/>
</dbReference>
<dbReference type="PROSITE" id="PS01132">
    <property type="entry name" value="ACTINS_ACT_LIKE"/>
    <property type="match status" value="1"/>
</dbReference>
<evidence type="ECO:0000256" key="6">
    <source>
        <dbReference type="RuleBase" id="RU000487"/>
    </source>
</evidence>
<feature type="region of interest" description="Disordered" evidence="7">
    <location>
        <begin position="315"/>
        <end position="361"/>
    </location>
</feature>
<keyword evidence="3" id="KW-0067">ATP-binding</keyword>
<evidence type="ECO:0000313" key="9">
    <source>
        <dbReference type="Proteomes" id="UP000694395"/>
    </source>
</evidence>
<feature type="region of interest" description="Disordered" evidence="7">
    <location>
        <begin position="146"/>
        <end position="206"/>
    </location>
</feature>
<evidence type="ECO:0000256" key="7">
    <source>
        <dbReference type="SAM" id="MobiDB-lite"/>
    </source>
</evidence>
<dbReference type="InterPro" id="IPR004000">
    <property type="entry name" value="Actin"/>
</dbReference>
<reference evidence="8" key="1">
    <citation type="submission" date="2020-07" db="EMBL/GenBank/DDBJ databases">
        <title>A long reads based de novo assembly of the rainbow trout Arlee double haploid line genome.</title>
        <authorList>
            <person name="Gao G."/>
            <person name="Palti Y."/>
        </authorList>
    </citation>
    <scope>NUCLEOTIDE SEQUENCE [LARGE SCALE GENOMIC DNA]</scope>
</reference>
<protein>
    <submittedName>
        <fullName evidence="8">Uncharacterized protein</fullName>
    </submittedName>
</protein>
<dbReference type="Proteomes" id="UP000694395">
    <property type="component" value="Chromosome 1"/>
</dbReference>
<dbReference type="InterPro" id="IPR004001">
    <property type="entry name" value="Actin_CS"/>
</dbReference>
<feature type="region of interest" description="Disordered" evidence="7">
    <location>
        <begin position="382"/>
        <end position="484"/>
    </location>
</feature>
<organism evidence="8 9">
    <name type="scientific">Oncorhynchus mykiss</name>
    <name type="common">Rainbow trout</name>
    <name type="synonym">Salmo gairdneri</name>
    <dbReference type="NCBI Taxonomy" id="8022"/>
    <lineage>
        <taxon>Eukaryota</taxon>
        <taxon>Metazoa</taxon>
        <taxon>Chordata</taxon>
        <taxon>Craniata</taxon>
        <taxon>Vertebrata</taxon>
        <taxon>Euteleostomi</taxon>
        <taxon>Actinopterygii</taxon>
        <taxon>Neopterygii</taxon>
        <taxon>Teleostei</taxon>
        <taxon>Protacanthopterygii</taxon>
        <taxon>Salmoniformes</taxon>
        <taxon>Salmonidae</taxon>
        <taxon>Salmoninae</taxon>
        <taxon>Oncorhynchus</taxon>
    </lineage>
</organism>
<dbReference type="SUPFAM" id="SSF53067">
    <property type="entry name" value="Actin-like ATPase domain"/>
    <property type="match status" value="1"/>
</dbReference>
<evidence type="ECO:0000256" key="5">
    <source>
        <dbReference type="ARBA" id="ARBA00038582"/>
    </source>
</evidence>
<proteinExistence type="inferred from homology"/>
<dbReference type="GeneTree" id="ENSGT00940000153561"/>
<keyword evidence="4" id="KW-0558">Oxidation</keyword>
<reference evidence="8" key="2">
    <citation type="submission" date="2025-08" db="UniProtKB">
        <authorList>
            <consortium name="Ensembl"/>
        </authorList>
    </citation>
    <scope>IDENTIFICATION</scope>
</reference>
<comment type="subunit">
    <text evidence="5">Polymerization of globular actin (G-actin) leads to a structural filament (F-actin) in the form of a two-stranded helix. Each actin can bind to 4 others.</text>
</comment>
<dbReference type="InterPro" id="IPR020902">
    <property type="entry name" value="Actin/actin-like_CS"/>
</dbReference>
<evidence type="ECO:0000256" key="1">
    <source>
        <dbReference type="ARBA" id="ARBA00006752"/>
    </source>
</evidence>
<feature type="compositionally biased region" description="Polar residues" evidence="7">
    <location>
        <begin position="167"/>
        <end position="195"/>
    </location>
</feature>
<dbReference type="InterPro" id="IPR043129">
    <property type="entry name" value="ATPase_NBD"/>
</dbReference>
<reference evidence="8" key="3">
    <citation type="submission" date="2025-09" db="UniProtKB">
        <authorList>
            <consortium name="Ensembl"/>
        </authorList>
    </citation>
    <scope>IDENTIFICATION</scope>
</reference>
<accession>A0A8C7SBA6</accession>
<dbReference type="Pfam" id="PF00022">
    <property type="entry name" value="Actin"/>
    <property type="match status" value="1"/>
</dbReference>
<dbReference type="Ensembl" id="ENSOMYT00000071892.2">
    <property type="protein sequence ID" value="ENSOMYP00000065989.2"/>
    <property type="gene ID" value="ENSOMYG00000025903.2"/>
</dbReference>
<evidence type="ECO:0000256" key="2">
    <source>
        <dbReference type="ARBA" id="ARBA00022741"/>
    </source>
</evidence>
<dbReference type="FunFam" id="2.30.36.70:FF:000001">
    <property type="entry name" value="Actin, alpha skeletal muscle"/>
    <property type="match status" value="1"/>
</dbReference>
<dbReference type="SMART" id="SM00268">
    <property type="entry name" value="ACTIN"/>
    <property type="match status" value="1"/>
</dbReference>
<feature type="compositionally biased region" description="Low complexity" evidence="7">
    <location>
        <begin position="344"/>
        <end position="359"/>
    </location>
</feature>
<dbReference type="PRINTS" id="PR00190">
    <property type="entry name" value="ACTIN"/>
</dbReference>
<comment type="similarity">
    <text evidence="1 6">Belongs to the actin family.</text>
</comment>
<evidence type="ECO:0000313" key="8">
    <source>
        <dbReference type="Ensembl" id="ENSOMYP00000065989.2"/>
    </source>
</evidence>
<dbReference type="Gene3D" id="3.30.420.40">
    <property type="match status" value="1"/>
</dbReference>
<evidence type="ECO:0000256" key="3">
    <source>
        <dbReference type="ARBA" id="ARBA00022840"/>
    </source>
</evidence>
<dbReference type="AlphaFoldDB" id="A0A8C7SBA6"/>